<evidence type="ECO:0000313" key="7">
    <source>
        <dbReference type="EMBL" id="PSS05390.1"/>
    </source>
</evidence>
<keyword evidence="8" id="KW-1185">Reference proteome</keyword>
<dbReference type="OrthoDB" id="8841220at2759"/>
<evidence type="ECO:0000256" key="2">
    <source>
        <dbReference type="ARBA" id="ARBA00007524"/>
    </source>
</evidence>
<dbReference type="Proteomes" id="UP000186601">
    <property type="component" value="Unassembled WGS sequence"/>
</dbReference>
<evidence type="ECO:0008006" key="9">
    <source>
        <dbReference type="Google" id="ProtNLM"/>
    </source>
</evidence>
<evidence type="ECO:0000256" key="3">
    <source>
        <dbReference type="ARBA" id="ARBA00022692"/>
    </source>
</evidence>
<dbReference type="PANTHER" id="PTHR10057:SF0">
    <property type="entry name" value="TRANSLOCATOR PROTEIN"/>
    <property type="match status" value="1"/>
</dbReference>
<reference evidence="7 8" key="1">
    <citation type="submission" date="2018-02" db="EMBL/GenBank/DDBJ databases">
        <title>Genome sequence of the basidiomycete white-rot fungus Phlebia centrifuga.</title>
        <authorList>
            <person name="Granchi Z."/>
            <person name="Peng M."/>
            <person name="de Vries R.P."/>
            <person name="Hilden K."/>
            <person name="Makela M.R."/>
            <person name="Grigoriev I."/>
            <person name="Riley R."/>
        </authorList>
    </citation>
    <scope>NUCLEOTIDE SEQUENCE [LARGE SCALE GENOMIC DNA]</scope>
    <source>
        <strain evidence="7 8">FBCC195</strain>
    </source>
</reference>
<dbReference type="AlphaFoldDB" id="A0A2R6QB93"/>
<comment type="similarity">
    <text evidence="2">Belongs to the TspO/BZRP family.</text>
</comment>
<comment type="subcellular location">
    <subcellularLocation>
        <location evidence="1">Membrane</location>
        <topology evidence="1">Multi-pass membrane protein</topology>
    </subcellularLocation>
</comment>
<dbReference type="GO" id="GO:0005741">
    <property type="term" value="C:mitochondrial outer membrane"/>
    <property type="evidence" value="ECO:0007669"/>
    <property type="project" value="TreeGrafter"/>
</dbReference>
<dbReference type="GO" id="GO:0033013">
    <property type="term" value="P:tetrapyrrole metabolic process"/>
    <property type="evidence" value="ECO:0007669"/>
    <property type="project" value="UniProtKB-ARBA"/>
</dbReference>
<keyword evidence="4 6" id="KW-1133">Transmembrane helix</keyword>
<gene>
    <name evidence="7" type="ORF">PHLCEN_2v3879</name>
</gene>
<accession>A0A2R6QB93</accession>
<sequence length="184" mass="20423">MLILSPISLFLDVPRNIFTAVGLPLTAGWYSGSYTKEAVRGTWYKALKFPPGKIENPKVFPIVWSALYIALGYASHLAADAHDNAFLPADIDATSTGIVLYYAQLAMNFAWTPLFFGRKEPEIALVDSAMMTATSIYMTKLLHGPTKGKATWLLVPYCAWVSYVTYLNAGVVYLNRGRYIPKND</sequence>
<evidence type="ECO:0000256" key="5">
    <source>
        <dbReference type="ARBA" id="ARBA00023136"/>
    </source>
</evidence>
<evidence type="ECO:0000256" key="6">
    <source>
        <dbReference type="SAM" id="Phobius"/>
    </source>
</evidence>
<dbReference type="Gene3D" id="1.20.1260.100">
    <property type="entry name" value="TspO/MBR protein"/>
    <property type="match status" value="1"/>
</dbReference>
<dbReference type="Pfam" id="PF03073">
    <property type="entry name" value="TspO_MBR"/>
    <property type="match status" value="1"/>
</dbReference>
<dbReference type="InterPro" id="IPR004307">
    <property type="entry name" value="TspO_MBR"/>
</dbReference>
<keyword evidence="5 6" id="KW-0472">Membrane</keyword>
<protein>
    <recommendedName>
        <fullName evidence="9">TspO/MBR-related protein</fullName>
    </recommendedName>
</protein>
<dbReference type="InterPro" id="IPR038330">
    <property type="entry name" value="TspO/MBR-related_sf"/>
</dbReference>
<dbReference type="FunFam" id="1.20.1260.100:FF:000001">
    <property type="entry name" value="translocator protein 2"/>
    <property type="match status" value="1"/>
</dbReference>
<evidence type="ECO:0000313" key="8">
    <source>
        <dbReference type="Proteomes" id="UP000186601"/>
    </source>
</evidence>
<dbReference type="PANTHER" id="PTHR10057">
    <property type="entry name" value="PERIPHERAL-TYPE BENZODIAZEPINE RECEPTOR"/>
    <property type="match status" value="1"/>
</dbReference>
<name>A0A2R6QB93_9APHY</name>
<evidence type="ECO:0000256" key="4">
    <source>
        <dbReference type="ARBA" id="ARBA00022989"/>
    </source>
</evidence>
<organism evidence="7 8">
    <name type="scientific">Hermanssonia centrifuga</name>
    <dbReference type="NCBI Taxonomy" id="98765"/>
    <lineage>
        <taxon>Eukaryota</taxon>
        <taxon>Fungi</taxon>
        <taxon>Dikarya</taxon>
        <taxon>Basidiomycota</taxon>
        <taxon>Agaricomycotina</taxon>
        <taxon>Agaricomycetes</taxon>
        <taxon>Polyporales</taxon>
        <taxon>Meruliaceae</taxon>
        <taxon>Hermanssonia</taxon>
    </lineage>
</organism>
<evidence type="ECO:0000256" key="1">
    <source>
        <dbReference type="ARBA" id="ARBA00004141"/>
    </source>
</evidence>
<dbReference type="STRING" id="98765.A0A2R6QB93"/>
<keyword evidence="3 6" id="KW-0812">Transmembrane</keyword>
<comment type="caution">
    <text evidence="7">The sequence shown here is derived from an EMBL/GenBank/DDBJ whole genome shotgun (WGS) entry which is preliminary data.</text>
</comment>
<dbReference type="EMBL" id="MLYV02000373">
    <property type="protein sequence ID" value="PSS05390.1"/>
    <property type="molecule type" value="Genomic_DNA"/>
</dbReference>
<feature type="transmembrane region" description="Helical" evidence="6">
    <location>
        <begin position="154"/>
        <end position="174"/>
    </location>
</feature>
<proteinExistence type="inferred from homology"/>
<dbReference type="CDD" id="cd15904">
    <property type="entry name" value="TSPO_MBR"/>
    <property type="match status" value="1"/>
</dbReference>